<dbReference type="AlphaFoldDB" id="A0A828PM73"/>
<reference evidence="1 2" key="1">
    <citation type="journal article" date="2010" name="J. Bacteriol.">
        <title>Comparative genomic characterization of Actinobacillus pleuropneumoniae.</title>
        <authorList>
            <person name="Xu Z."/>
            <person name="Chen X."/>
            <person name="Li L."/>
            <person name="Li T."/>
            <person name="Wang S."/>
            <person name="Chen H."/>
            <person name="Zhou R."/>
        </authorList>
    </citation>
    <scope>NUCLEOTIDE SEQUENCE [LARGE SCALE GENOMIC DNA]</scope>
    <source>
        <strain evidence="1 2">Femo</strain>
    </source>
</reference>
<evidence type="ECO:0000313" key="2">
    <source>
        <dbReference type="Proteomes" id="UP000005341"/>
    </source>
</evidence>
<dbReference type="EMBL" id="ADOG01000007">
    <property type="protein sequence ID" value="EFM92568.1"/>
    <property type="molecule type" value="Genomic_DNA"/>
</dbReference>
<accession>A0A828PM73</accession>
<comment type="caution">
    <text evidence="1">The sequence shown here is derived from an EMBL/GenBank/DDBJ whole genome shotgun (WGS) entry which is preliminary data.</text>
</comment>
<organism evidence="1 2">
    <name type="scientific">Actinobacillus pleuropneumoniae serovar 6 str. Femo</name>
    <dbReference type="NCBI Taxonomy" id="754256"/>
    <lineage>
        <taxon>Bacteria</taxon>
        <taxon>Pseudomonadati</taxon>
        <taxon>Pseudomonadota</taxon>
        <taxon>Gammaproteobacteria</taxon>
        <taxon>Pasteurellales</taxon>
        <taxon>Pasteurellaceae</taxon>
        <taxon>Actinobacillus</taxon>
    </lineage>
</organism>
<name>A0A828PM73_ACTPL</name>
<dbReference type="Proteomes" id="UP000005341">
    <property type="component" value="Unassembled WGS sequence"/>
</dbReference>
<proteinExistence type="predicted"/>
<gene>
    <name evidence="1" type="ORF">appser6_3840</name>
</gene>
<evidence type="ECO:0000313" key="1">
    <source>
        <dbReference type="EMBL" id="EFM92568.1"/>
    </source>
</evidence>
<sequence>MTNPIEIYQAEDGSTQVEVRFENENVWLSQAQMAKIF</sequence>
<protein>
    <submittedName>
        <fullName evidence="1">Uncharacterized protein</fullName>
    </submittedName>
</protein>